<name>A0A9N9R5V1_9NEOP</name>
<dbReference type="AlphaFoldDB" id="A0A9N9R5V1"/>
<evidence type="ECO:0000313" key="2">
    <source>
        <dbReference type="EMBL" id="CAG9790246.1"/>
    </source>
</evidence>
<proteinExistence type="predicted"/>
<evidence type="ECO:0000256" key="1">
    <source>
        <dbReference type="SAM" id="Coils"/>
    </source>
</evidence>
<reference evidence="2" key="2">
    <citation type="submission" date="2022-10" db="EMBL/GenBank/DDBJ databases">
        <authorList>
            <consortium name="ENA_rothamsted_submissions"/>
            <consortium name="culmorum"/>
            <person name="King R."/>
        </authorList>
    </citation>
    <scope>NUCLEOTIDE SEQUENCE</scope>
</reference>
<dbReference type="EMBL" id="OU893352">
    <property type="protein sequence ID" value="CAG9790246.1"/>
    <property type="molecule type" value="Genomic_DNA"/>
</dbReference>
<organism evidence="2 3">
    <name type="scientific">Diatraea saccharalis</name>
    <name type="common">sugarcane borer</name>
    <dbReference type="NCBI Taxonomy" id="40085"/>
    <lineage>
        <taxon>Eukaryota</taxon>
        <taxon>Metazoa</taxon>
        <taxon>Ecdysozoa</taxon>
        <taxon>Arthropoda</taxon>
        <taxon>Hexapoda</taxon>
        <taxon>Insecta</taxon>
        <taxon>Pterygota</taxon>
        <taxon>Neoptera</taxon>
        <taxon>Endopterygota</taxon>
        <taxon>Lepidoptera</taxon>
        <taxon>Glossata</taxon>
        <taxon>Ditrysia</taxon>
        <taxon>Pyraloidea</taxon>
        <taxon>Crambidae</taxon>
        <taxon>Crambinae</taxon>
        <taxon>Diatraea</taxon>
    </lineage>
</organism>
<reference evidence="2" key="1">
    <citation type="submission" date="2021-12" db="EMBL/GenBank/DDBJ databases">
        <authorList>
            <person name="King R."/>
        </authorList>
    </citation>
    <scope>NUCLEOTIDE SEQUENCE</scope>
</reference>
<protein>
    <submittedName>
        <fullName evidence="2">Uncharacterized protein</fullName>
    </submittedName>
</protein>
<feature type="coiled-coil region" evidence="1">
    <location>
        <begin position="22"/>
        <end position="56"/>
    </location>
</feature>
<dbReference type="Proteomes" id="UP001153714">
    <property type="component" value="Chromosome 21"/>
</dbReference>
<dbReference type="OrthoDB" id="7477547at2759"/>
<evidence type="ECO:0000313" key="3">
    <source>
        <dbReference type="Proteomes" id="UP001153714"/>
    </source>
</evidence>
<accession>A0A9N9R5V1</accession>
<keyword evidence="1" id="KW-0175">Coiled coil</keyword>
<gene>
    <name evidence="2" type="ORF">DIATSA_LOCUS7915</name>
</gene>
<sequence length="115" mass="13722">MAIITHQNSEIKTSMEFISSKYDDYVDRISILEQENADYKKQIISLESKLEQIEKNSRTSMLEIRNIPKQQHENKEILRKIVMDIGKKKIYTLRTEKYEKLLDLNPQKKLRIVPL</sequence>
<keyword evidence="3" id="KW-1185">Reference proteome</keyword>